<dbReference type="Pfam" id="PF07027">
    <property type="entry name" value="DUF1318"/>
    <property type="match status" value="1"/>
</dbReference>
<dbReference type="RefSeq" id="WP_126519593.1">
    <property type="nucleotide sequence ID" value="NZ_RXNU01000003.1"/>
</dbReference>
<comment type="caution">
    <text evidence="2">The sequence shown here is derived from an EMBL/GenBank/DDBJ whole genome shotgun (WGS) entry which is preliminary data.</text>
</comment>
<accession>A0A3S0RYU4</accession>
<dbReference type="OrthoDB" id="9798130at2"/>
<reference evidence="2 3" key="1">
    <citation type="submission" date="2018-12" db="EMBL/GenBank/DDBJ databases">
        <authorList>
            <person name="Yu L."/>
        </authorList>
    </citation>
    <scope>NUCLEOTIDE SEQUENCE [LARGE SCALE GENOMIC DNA]</scope>
    <source>
        <strain evidence="2 3">HAW-EB2</strain>
    </source>
</reference>
<dbReference type="InterPro" id="IPR008309">
    <property type="entry name" value="YdbL"/>
</dbReference>
<dbReference type="AlphaFoldDB" id="A0A3S0RYU4"/>
<dbReference type="PIRSF" id="PIRSF025560">
    <property type="entry name" value="UCP025560"/>
    <property type="match status" value="1"/>
</dbReference>
<evidence type="ECO:0000313" key="2">
    <source>
        <dbReference type="EMBL" id="RTR39571.1"/>
    </source>
</evidence>
<gene>
    <name evidence="2" type="ORF">EKG38_07130</name>
</gene>
<feature type="signal peptide" evidence="1">
    <location>
        <begin position="1"/>
        <end position="20"/>
    </location>
</feature>
<evidence type="ECO:0000313" key="3">
    <source>
        <dbReference type="Proteomes" id="UP000267448"/>
    </source>
</evidence>
<feature type="chain" id="PRO_5018607064" evidence="1">
    <location>
        <begin position="21"/>
        <end position="106"/>
    </location>
</feature>
<sequence length="106" mass="11367">MKTKLLVLAAGLLLSLNAFAISLQDAKSQGLVGEQPNGYLGIVQSNPEANSVAKQVNAKRKTHYQNIARKNGISVSDVAKLAAEKAMKATKKGQYIKNSSGKWVKK</sequence>
<dbReference type="EMBL" id="RXNU01000003">
    <property type="protein sequence ID" value="RTR39571.1"/>
    <property type="molecule type" value="Genomic_DNA"/>
</dbReference>
<keyword evidence="3" id="KW-1185">Reference proteome</keyword>
<evidence type="ECO:0000256" key="1">
    <source>
        <dbReference type="SAM" id="SignalP"/>
    </source>
</evidence>
<keyword evidence="1" id="KW-0732">Signal</keyword>
<name>A0A3S0RYU4_9GAMM</name>
<protein>
    <submittedName>
        <fullName evidence="2">DUF1318 domain-containing protein</fullName>
    </submittedName>
</protein>
<proteinExistence type="predicted"/>
<organism evidence="2 3">
    <name type="scientific">Shewanella canadensis</name>
    <dbReference type="NCBI Taxonomy" id="271096"/>
    <lineage>
        <taxon>Bacteria</taxon>
        <taxon>Pseudomonadati</taxon>
        <taxon>Pseudomonadota</taxon>
        <taxon>Gammaproteobacteria</taxon>
        <taxon>Alteromonadales</taxon>
        <taxon>Shewanellaceae</taxon>
        <taxon>Shewanella</taxon>
    </lineage>
</organism>
<dbReference type="Proteomes" id="UP000267448">
    <property type="component" value="Unassembled WGS sequence"/>
</dbReference>